<evidence type="ECO:0000313" key="8">
    <source>
        <dbReference type="EMBL" id="GGK34195.1"/>
    </source>
</evidence>
<reference evidence="9" key="1">
    <citation type="journal article" date="2019" name="Int. J. Syst. Evol. Microbiol.">
        <title>The Global Catalogue of Microorganisms (GCM) 10K type strain sequencing project: providing services to taxonomists for standard genome sequencing and annotation.</title>
        <authorList>
            <consortium name="The Broad Institute Genomics Platform"/>
            <consortium name="The Broad Institute Genome Sequencing Center for Infectious Disease"/>
            <person name="Wu L."/>
            <person name="Ma J."/>
        </authorList>
    </citation>
    <scope>NUCLEOTIDE SEQUENCE [LARGE SCALE GENOMIC DNA]</scope>
    <source>
        <strain evidence="9">JCM 30331</strain>
    </source>
</reference>
<dbReference type="Proteomes" id="UP000647587">
    <property type="component" value="Unassembled WGS sequence"/>
</dbReference>
<dbReference type="PANTHER" id="PTHR19372">
    <property type="entry name" value="SULFITE REDUCTASE"/>
    <property type="match status" value="1"/>
</dbReference>
<comment type="cofactor">
    <cofactor evidence="1">
        <name>Mo-molybdopterin</name>
        <dbReference type="ChEBI" id="CHEBI:71302"/>
    </cofactor>
</comment>
<feature type="region of interest" description="Disordered" evidence="5">
    <location>
        <begin position="421"/>
        <end position="452"/>
    </location>
</feature>
<keyword evidence="4" id="KW-0560">Oxidoreductase</keyword>
<evidence type="ECO:0000256" key="2">
    <source>
        <dbReference type="ARBA" id="ARBA00022505"/>
    </source>
</evidence>
<dbReference type="InterPro" id="IPR036374">
    <property type="entry name" value="OxRdtase_Mopterin-bd_sf"/>
</dbReference>
<dbReference type="CDD" id="cd02110">
    <property type="entry name" value="SO_family_Moco_dimer"/>
    <property type="match status" value="1"/>
</dbReference>
<accession>A0ABQ2F2H8</accession>
<dbReference type="InterPro" id="IPR006311">
    <property type="entry name" value="TAT_signal"/>
</dbReference>
<organism evidence="8 9">
    <name type="scientific">Deinococcus malanensis</name>
    <dbReference type="NCBI Taxonomy" id="1706855"/>
    <lineage>
        <taxon>Bacteria</taxon>
        <taxon>Thermotogati</taxon>
        <taxon>Deinococcota</taxon>
        <taxon>Deinococci</taxon>
        <taxon>Deinococcales</taxon>
        <taxon>Deinococcaceae</taxon>
        <taxon>Deinococcus</taxon>
    </lineage>
</organism>
<evidence type="ECO:0000259" key="7">
    <source>
        <dbReference type="Pfam" id="PF03404"/>
    </source>
</evidence>
<sequence length="452" mass="49423">MHDEPTTVLPTEELSTVSGSTRRNFLALGAAAAGALATGSFTSAQSAKCIDIPQRPTAKRPDPQPNQRVYSDKETLLAFRNHGHFAEFLDQPVTPLGMHYLLVHFDVPNLSADGYEIAIGGRVRTPKRVSLADIKARKQVTEPVIMECAGTGRSTFQPRGIYVPWFKEAIGNYEWTGTPLRPLLEEAGLLDDAVEVLFTGWDTGVDLGVEHAFERSLPIKEALRDGVMLAWAQNGQPLLPQHGFPLRLIVPTWYGMASVKWLRAITVLNQPFKGVEQAKVYRYQKSATDPGVPVTVKRVHSVMKPPGLADAISRYRFVAPGRHLLQGMAWSGTGAVRRVEVSTNGGRTWQDAQLGRPGGPYSWTPWRTEWQVSQPGEYVLSSRATDTAGNIQPLSSAAIWNRQGMGGNVIERIHVIVQAGVGQSGEQVPSRPRQAVAGAEVPPPPNVDNQVK</sequence>
<evidence type="ECO:0008006" key="10">
    <source>
        <dbReference type="Google" id="ProtNLM"/>
    </source>
</evidence>
<dbReference type="SUPFAM" id="SSF81296">
    <property type="entry name" value="E set domains"/>
    <property type="match status" value="1"/>
</dbReference>
<dbReference type="InterPro" id="IPR014756">
    <property type="entry name" value="Ig_E-set"/>
</dbReference>
<dbReference type="InterPro" id="IPR008335">
    <property type="entry name" value="Mopterin_OxRdtase_euk"/>
</dbReference>
<feature type="domain" description="Oxidoreductase molybdopterin-binding" evidence="6">
    <location>
        <begin position="104"/>
        <end position="274"/>
    </location>
</feature>
<dbReference type="SUPFAM" id="SSF56524">
    <property type="entry name" value="Oxidoreductase molybdopterin-binding domain"/>
    <property type="match status" value="1"/>
</dbReference>
<evidence type="ECO:0000256" key="4">
    <source>
        <dbReference type="ARBA" id="ARBA00023002"/>
    </source>
</evidence>
<dbReference type="RefSeq" id="WP_189010297.1">
    <property type="nucleotide sequence ID" value="NZ_BMPP01000014.1"/>
</dbReference>
<dbReference type="Gene3D" id="2.60.40.650">
    <property type="match status" value="1"/>
</dbReference>
<dbReference type="Pfam" id="PF00174">
    <property type="entry name" value="Oxidored_molyb"/>
    <property type="match status" value="1"/>
</dbReference>
<evidence type="ECO:0000313" key="9">
    <source>
        <dbReference type="Proteomes" id="UP000647587"/>
    </source>
</evidence>
<evidence type="ECO:0000256" key="1">
    <source>
        <dbReference type="ARBA" id="ARBA00001924"/>
    </source>
</evidence>
<dbReference type="PROSITE" id="PS51318">
    <property type="entry name" value="TAT"/>
    <property type="match status" value="1"/>
</dbReference>
<gene>
    <name evidence="8" type="ORF">GCM10008955_30330</name>
</gene>
<keyword evidence="3" id="KW-0479">Metal-binding</keyword>
<dbReference type="PRINTS" id="PR00407">
    <property type="entry name" value="EUMOPTERIN"/>
</dbReference>
<dbReference type="EMBL" id="BMPP01000014">
    <property type="protein sequence ID" value="GGK34195.1"/>
    <property type="molecule type" value="Genomic_DNA"/>
</dbReference>
<feature type="domain" description="Moybdenum cofactor oxidoreductase dimerisation" evidence="7">
    <location>
        <begin position="320"/>
        <end position="417"/>
    </location>
</feature>
<comment type="caution">
    <text evidence="8">The sequence shown here is derived from an EMBL/GenBank/DDBJ whole genome shotgun (WGS) entry which is preliminary data.</text>
</comment>
<evidence type="ECO:0000259" key="6">
    <source>
        <dbReference type="Pfam" id="PF00174"/>
    </source>
</evidence>
<dbReference type="InterPro" id="IPR005066">
    <property type="entry name" value="MoCF_OxRdtse_dimer"/>
</dbReference>
<evidence type="ECO:0000256" key="3">
    <source>
        <dbReference type="ARBA" id="ARBA00022723"/>
    </source>
</evidence>
<proteinExistence type="predicted"/>
<keyword evidence="2" id="KW-0500">Molybdenum</keyword>
<name>A0ABQ2F2H8_9DEIO</name>
<dbReference type="PANTHER" id="PTHR19372:SF7">
    <property type="entry name" value="SULFITE OXIDASE, MITOCHONDRIAL"/>
    <property type="match status" value="1"/>
</dbReference>
<protein>
    <recommendedName>
        <fullName evidence="10">Sulfite oxidase</fullName>
    </recommendedName>
</protein>
<keyword evidence="9" id="KW-1185">Reference proteome</keyword>
<dbReference type="Gene3D" id="3.90.420.10">
    <property type="entry name" value="Oxidoreductase, molybdopterin-binding domain"/>
    <property type="match status" value="1"/>
</dbReference>
<evidence type="ECO:0000256" key="5">
    <source>
        <dbReference type="SAM" id="MobiDB-lite"/>
    </source>
</evidence>
<dbReference type="InterPro" id="IPR000572">
    <property type="entry name" value="OxRdtase_Mopterin-bd_dom"/>
</dbReference>
<dbReference type="Pfam" id="PF03404">
    <property type="entry name" value="Mo-co_dimer"/>
    <property type="match status" value="1"/>
</dbReference>